<sequence length="181" mass="21542">MSWETCRAKRIQGGWKTSYLLQNRCRKAKLWDWKTKKTLFGLLVTPVALYGCEVWGSSVSKHGWRQLERIQKHLITSTLKVKSTVPYEILLAEAGTFPMEASAITRLISYLKKVESMDNLRWPKMVTEDNLERRKKTWMKQNNKWMNKWGINFQECPNNNREIKNYVMEKFRTAMWTEQMG</sequence>
<feature type="non-terminal residue" evidence="1">
    <location>
        <position position="181"/>
    </location>
</feature>
<dbReference type="AlphaFoldDB" id="A0AA38F928"/>
<evidence type="ECO:0008006" key="3">
    <source>
        <dbReference type="Google" id="ProtNLM"/>
    </source>
</evidence>
<reference evidence="1 2" key="1">
    <citation type="journal article" date="2021" name="Nat. Plants">
        <title>The Taxus genome provides insights into paclitaxel biosynthesis.</title>
        <authorList>
            <person name="Xiong X."/>
            <person name="Gou J."/>
            <person name="Liao Q."/>
            <person name="Li Y."/>
            <person name="Zhou Q."/>
            <person name="Bi G."/>
            <person name="Li C."/>
            <person name="Du R."/>
            <person name="Wang X."/>
            <person name="Sun T."/>
            <person name="Guo L."/>
            <person name="Liang H."/>
            <person name="Lu P."/>
            <person name="Wu Y."/>
            <person name="Zhang Z."/>
            <person name="Ro D.K."/>
            <person name="Shang Y."/>
            <person name="Huang S."/>
            <person name="Yan J."/>
        </authorList>
    </citation>
    <scope>NUCLEOTIDE SEQUENCE [LARGE SCALE GENOMIC DNA]</scope>
    <source>
        <strain evidence="1">Ta-2019</strain>
    </source>
</reference>
<dbReference type="OMA" id="PRMERLC"/>
<evidence type="ECO:0000313" key="1">
    <source>
        <dbReference type="EMBL" id="KAH9293516.1"/>
    </source>
</evidence>
<proteinExistence type="predicted"/>
<comment type="caution">
    <text evidence="1">The sequence shown here is derived from an EMBL/GenBank/DDBJ whole genome shotgun (WGS) entry which is preliminary data.</text>
</comment>
<protein>
    <recommendedName>
        <fullName evidence="3">Endonuclease-reverse transcriptase</fullName>
    </recommendedName>
</protein>
<gene>
    <name evidence="1" type="ORF">KI387_041284</name>
</gene>
<name>A0AA38F928_TAXCH</name>
<organism evidence="1 2">
    <name type="scientific">Taxus chinensis</name>
    <name type="common">Chinese yew</name>
    <name type="synonym">Taxus wallichiana var. chinensis</name>
    <dbReference type="NCBI Taxonomy" id="29808"/>
    <lineage>
        <taxon>Eukaryota</taxon>
        <taxon>Viridiplantae</taxon>
        <taxon>Streptophyta</taxon>
        <taxon>Embryophyta</taxon>
        <taxon>Tracheophyta</taxon>
        <taxon>Spermatophyta</taxon>
        <taxon>Pinopsida</taxon>
        <taxon>Pinidae</taxon>
        <taxon>Conifers II</taxon>
        <taxon>Cupressales</taxon>
        <taxon>Taxaceae</taxon>
        <taxon>Taxus</taxon>
    </lineage>
</organism>
<dbReference type="EMBL" id="JAHRHJ020001043">
    <property type="protein sequence ID" value="KAH9293516.1"/>
    <property type="molecule type" value="Genomic_DNA"/>
</dbReference>
<evidence type="ECO:0000313" key="2">
    <source>
        <dbReference type="Proteomes" id="UP000824469"/>
    </source>
</evidence>
<dbReference type="Proteomes" id="UP000824469">
    <property type="component" value="Unassembled WGS sequence"/>
</dbReference>
<accession>A0AA38F928</accession>
<keyword evidence="2" id="KW-1185">Reference proteome</keyword>